<proteinExistence type="predicted"/>
<keyword evidence="2" id="KW-1185">Reference proteome</keyword>
<dbReference type="EMBL" id="CP017774">
    <property type="protein sequence ID" value="AOZ99590.1"/>
    <property type="molecule type" value="Genomic_DNA"/>
</dbReference>
<sequence>MKLKKLNYTHPFTKGLYPEMFVEERIGQLDRHSNYLKVDFIMYWVDNGEKQIIAEAFLPFKGIDFTAESTNQTMMCLLEGETEPVPMLPVLMANAGALPEGAVITEIGYPNFTDVQQYFEGGSIQLPEIIVTNPLARMFILKKCVINGDTLENQGFEFVE</sequence>
<gene>
    <name evidence="1" type="ORF">BIW12_09135</name>
</gene>
<dbReference type="AlphaFoldDB" id="A0A1D9PAG5"/>
<dbReference type="STRING" id="1306519.BIW12_09135"/>
<dbReference type="Proteomes" id="UP000178198">
    <property type="component" value="Chromosome"/>
</dbReference>
<accession>A0A1D9PAG5</accession>
<protein>
    <submittedName>
        <fullName evidence="1">Uncharacterized protein</fullName>
    </submittedName>
</protein>
<reference evidence="1 2" key="1">
    <citation type="submission" date="2016-10" db="EMBL/GenBank/DDBJ databases">
        <title>Complete Genome Sequence of Flavobacterium sp. PK15.</title>
        <authorList>
            <person name="Ekwe A."/>
            <person name="Kim S.B."/>
        </authorList>
    </citation>
    <scope>NUCLEOTIDE SEQUENCE [LARGE SCALE GENOMIC DNA]</scope>
    <source>
        <strain evidence="1 2">PK15</strain>
    </source>
</reference>
<dbReference type="RefSeq" id="WP_071184839.1">
    <property type="nucleotide sequence ID" value="NZ_CP017774.1"/>
</dbReference>
<organism evidence="1 2">
    <name type="scientific">Flavobacterium commune</name>
    <dbReference type="NCBI Taxonomy" id="1306519"/>
    <lineage>
        <taxon>Bacteria</taxon>
        <taxon>Pseudomonadati</taxon>
        <taxon>Bacteroidota</taxon>
        <taxon>Flavobacteriia</taxon>
        <taxon>Flavobacteriales</taxon>
        <taxon>Flavobacteriaceae</taxon>
        <taxon>Flavobacterium</taxon>
    </lineage>
</organism>
<evidence type="ECO:0000313" key="2">
    <source>
        <dbReference type="Proteomes" id="UP000178198"/>
    </source>
</evidence>
<dbReference type="KEGG" id="fcm:BIW12_09135"/>
<name>A0A1D9PAG5_9FLAO</name>
<evidence type="ECO:0000313" key="1">
    <source>
        <dbReference type="EMBL" id="AOZ99590.1"/>
    </source>
</evidence>